<evidence type="ECO:0000256" key="1">
    <source>
        <dbReference type="SAM" id="MobiDB-lite"/>
    </source>
</evidence>
<dbReference type="EMBL" id="SAXT01000001">
    <property type="protein sequence ID" value="TXJ13624.1"/>
    <property type="molecule type" value="Genomic_DNA"/>
</dbReference>
<dbReference type="Pfam" id="PF17278">
    <property type="entry name" value="DUF5343"/>
    <property type="match status" value="1"/>
</dbReference>
<dbReference type="Proteomes" id="UP000325116">
    <property type="component" value="Unassembled WGS sequence"/>
</dbReference>
<dbReference type="InterPro" id="IPR035235">
    <property type="entry name" value="DUF5343"/>
</dbReference>
<gene>
    <name evidence="2" type="ORF">EPJ80_02480</name>
</gene>
<sequence length="220" mass="25186">MSITSAYLITTKNIQGVFDALLQAQAPKKVTVKFLENIGFNSSNDRKYIPLFKSLGLINENGEPTARYHSFLDKSISKNIIADGIREAYDELFQINKEAYQMSVEDVKNKFKTITRGEKTDKVVGLMATTFTELCKYADWSDKNKLDNKINNEEPEIKLINDNNNNKGIEENNKNSNNSNLGRYNNDNINLHYNIQIHLPETTNIDVYNAIFESLKKHLI</sequence>
<evidence type="ECO:0008006" key="4">
    <source>
        <dbReference type="Google" id="ProtNLM"/>
    </source>
</evidence>
<accession>A0A5C8CJS7</accession>
<feature type="region of interest" description="Disordered" evidence="1">
    <location>
        <begin position="162"/>
        <end position="181"/>
    </location>
</feature>
<name>A0A5C8CJS7_9SPIR</name>
<proteinExistence type="predicted"/>
<dbReference type="RefSeq" id="WP_147757753.1">
    <property type="nucleotide sequence ID" value="NZ_SAXT01000001.1"/>
</dbReference>
<reference evidence="2 3" key="1">
    <citation type="journal article" date="1992" name="Lakartidningen">
        <title>[Penicillin V and not amoxicillin is the first choice preparation in acute otitis].</title>
        <authorList>
            <person name="Kamme C."/>
            <person name="Lundgren K."/>
            <person name="Prellner K."/>
        </authorList>
    </citation>
    <scope>NUCLEOTIDE SEQUENCE [LARGE SCALE GENOMIC DNA]</scope>
    <source>
        <strain evidence="2 3">W1</strain>
    </source>
</reference>
<dbReference type="AlphaFoldDB" id="A0A5C8CJS7"/>
<organism evidence="2 3">
    <name type="scientific">Brachyspira aalborgi</name>
    <dbReference type="NCBI Taxonomy" id="29522"/>
    <lineage>
        <taxon>Bacteria</taxon>
        <taxon>Pseudomonadati</taxon>
        <taxon>Spirochaetota</taxon>
        <taxon>Spirochaetia</taxon>
        <taxon>Brachyspirales</taxon>
        <taxon>Brachyspiraceae</taxon>
        <taxon>Brachyspira</taxon>
    </lineage>
</organism>
<comment type="caution">
    <text evidence="2">The sequence shown here is derived from an EMBL/GenBank/DDBJ whole genome shotgun (WGS) entry which is preliminary data.</text>
</comment>
<evidence type="ECO:0000313" key="2">
    <source>
        <dbReference type="EMBL" id="TXJ13624.1"/>
    </source>
</evidence>
<evidence type="ECO:0000313" key="3">
    <source>
        <dbReference type="Proteomes" id="UP000325116"/>
    </source>
</evidence>
<protein>
    <recommendedName>
        <fullName evidence="4">DUF5343 domain-containing protein</fullName>
    </recommendedName>
</protein>